<evidence type="ECO:0000259" key="2">
    <source>
        <dbReference type="Pfam" id="PF10145"/>
    </source>
</evidence>
<name>A0A371JCB5_9FIRM</name>
<comment type="caution">
    <text evidence="3">The sequence shown here is derived from an EMBL/GenBank/DDBJ whole genome shotgun (WGS) entry which is preliminary data.</text>
</comment>
<feature type="domain" description="Phage tail tape measure protein" evidence="2">
    <location>
        <begin position="114"/>
        <end position="313"/>
    </location>
</feature>
<dbReference type="PANTHER" id="PTHR37813:SF1">
    <property type="entry name" value="FELS-2 PROPHAGE PROTEIN"/>
    <property type="match status" value="1"/>
</dbReference>
<dbReference type="InterPro" id="IPR010090">
    <property type="entry name" value="Phage_tape_meas"/>
</dbReference>
<sequence>MAIKIAGEIENSFYNSTKLTKKELQAIAKTAASTSSTVDKSFRTGFDSVGTGFDKIENLAKKAFQVTAKVAMVAASAVTAVAAGAIQVGTAFEEQMSTVKALSGATDTEFNSLNEKAKELGENTKFSATEVGQAMEYMAMAGWKTSDMLGGLEGILNLAAASGEDLGSVSDIVTDALTAFGLKTSDSAHFADVLAAAATNSNTNVGMMGETFSYAAPLAGALGYSIEDTAIAIGLMANSGIKASAAGTNLRKIFAETTNGAKISAAAFGNMTIATTNTDGSMRDLKSIISDLRGSFSQMTESEKAINAESIAGKTAMSGLLAIVNASESDYDKLTEAIYNCQGAAEQMAEVRIDNLNGDVTLLKSGMEGLGIEIYEQMNTPLRDSVQGVTEFVGALNSKLKSTNIISNIATTIKNNIPTIKRELMDTGKAIYEFSEPFINVAKFILKNPDVIVSTLVGIGSALMSYKVAKGILGLVDSFKALGLVLTNPFAAAITAVALAIGGAAGIITHIKKANREMKKQNLAEHFGDIALSIEDLQEAAKNIIKTDAIEQVSNAISAFDDVESIVNSMKNSVSSLSKMNWKVSMGMELTKNEKNDYLSNIESFMQDAQAALEQKQYALNLSLNILTDDDAKGQGIRDQFNTFYSNSNEELTSLGAQLSETVNKAFEDDLLTIDEAKEIAELQRQISSITEKLASSEFDANMEVLGMKYAGGELDAESFQNLQGELQEQVSAATADLDEALKKAIASAKVQLSDGEIDSKQYETMVSEFKENYLEQVGTIELKASNFQTDTIMQQYAEELSTAMPEFNEKINDAFNLMMDNYENTGDMTYAFETLKMNLSNIDIDSTTKAALGDLYKQLQPSTENFENLKNKYAEYGMVIPQSISEGINNVEIIGALSGNMDSILHCASENLINNSEYSSILTKLEEQGEKIPEVLSNAMTENREVINQKSNVLYNNVGQDLQTQFNAGFDISVPVNLNYATLHNANAVSNSSLKGIPGYANGGIITQPTLATFAEKTAEAAIPLDGSQKSISLWKTAGEMLGVYSDYNALSKEDSFSSLSDGLEAAETTNYNSQSGAHITYSPTLQFYGGTPNKQDIVEAGKMSQDEFNLMMQRYEKDIGRLCFT</sequence>
<evidence type="ECO:0000256" key="1">
    <source>
        <dbReference type="ARBA" id="ARBA00022612"/>
    </source>
</evidence>
<organism evidence="3 4">
    <name type="scientific">Lachnotalea glycerini</name>
    <dbReference type="NCBI Taxonomy" id="1763509"/>
    <lineage>
        <taxon>Bacteria</taxon>
        <taxon>Bacillati</taxon>
        <taxon>Bacillota</taxon>
        <taxon>Clostridia</taxon>
        <taxon>Lachnospirales</taxon>
        <taxon>Lachnospiraceae</taxon>
        <taxon>Lachnotalea</taxon>
    </lineage>
</organism>
<dbReference type="EMBL" id="NOKA02000041">
    <property type="protein sequence ID" value="RDY30328.1"/>
    <property type="molecule type" value="Genomic_DNA"/>
</dbReference>
<evidence type="ECO:0000313" key="4">
    <source>
        <dbReference type="Proteomes" id="UP000216411"/>
    </source>
</evidence>
<dbReference type="OrthoDB" id="28713at2"/>
<keyword evidence="4" id="KW-1185">Reference proteome</keyword>
<proteinExistence type="predicted"/>
<dbReference type="PANTHER" id="PTHR37813">
    <property type="entry name" value="FELS-2 PROPHAGE PROTEIN"/>
    <property type="match status" value="1"/>
</dbReference>
<dbReference type="Proteomes" id="UP000216411">
    <property type="component" value="Unassembled WGS sequence"/>
</dbReference>
<gene>
    <name evidence="3" type="ORF">CG710_015245</name>
</gene>
<dbReference type="Pfam" id="PF10145">
    <property type="entry name" value="PhageMin_Tail"/>
    <property type="match status" value="1"/>
</dbReference>
<dbReference type="NCBIfam" id="TIGR01760">
    <property type="entry name" value="tape_meas_TP901"/>
    <property type="match status" value="1"/>
</dbReference>
<reference evidence="3 4" key="1">
    <citation type="journal article" date="2017" name="Genome Announc.">
        <title>Draft Genome Sequence of a Sporulating and Motile Strain of Lachnotalea glycerini Isolated from Water in Quebec City, Canada.</title>
        <authorList>
            <person name="Maheux A.F."/>
            <person name="Boudreau D.K."/>
            <person name="Berube E."/>
            <person name="Boissinot M."/>
            <person name="Raymond F."/>
            <person name="Brodeur S."/>
            <person name="Corbeil J."/>
            <person name="Isabel S."/>
            <person name="Omar R.F."/>
            <person name="Bergeron M.G."/>
        </authorList>
    </citation>
    <scope>NUCLEOTIDE SEQUENCE [LARGE SCALE GENOMIC DNA]</scope>
    <source>
        <strain evidence="3 4">CCRI-19302</strain>
    </source>
</reference>
<keyword evidence="1" id="KW-1188">Viral release from host cell</keyword>
<dbReference type="AlphaFoldDB" id="A0A371JCB5"/>
<accession>A0A371JCB5</accession>
<protein>
    <submittedName>
        <fullName evidence="3">Phage tail tape measure protein</fullName>
    </submittedName>
</protein>
<evidence type="ECO:0000313" key="3">
    <source>
        <dbReference type="EMBL" id="RDY30328.1"/>
    </source>
</evidence>